<sequence length="357" mass="40390">MSDIRTKKLAKLVVNYSLQVKRNENVVINGSTEAEKFIVELYKAVITAGAHPILRLTLPELGYFYYKHAQDHQILKFPDHFDYMVKNAQKYISIDTTPNTKDFSNIDPKKIVNRSKVTQPITNYIVNEHGKINRITVGFPCLALAQEASMSLSEYENFVFRACLQDWKTLGEMMDRILNKFKKGKKIHLVGENIDLSFDINGDKAIADKGEENMPGGEIFMAPVRESTKGWVKFEYPATKSDKEICDIFLEFKNGKVVKSSASKNSKYLREILNTDENSSYLGEFGIGLNPNINKFTNNLLFDEKIGGTIHLALGMAYKANGGGNDSAVHWDIVKNMKKARIELDGMVAQENGQWKI</sequence>
<evidence type="ECO:0000256" key="8">
    <source>
        <dbReference type="ARBA" id="ARBA00022801"/>
    </source>
</evidence>
<dbReference type="EMBL" id="LBRB01000014">
    <property type="protein sequence ID" value="KKP88412.1"/>
    <property type="molecule type" value="Genomic_DNA"/>
</dbReference>
<dbReference type="PANTHER" id="PTHR34448:SF1">
    <property type="entry name" value="BLL6088 PROTEIN"/>
    <property type="match status" value="1"/>
</dbReference>
<dbReference type="InterPro" id="IPR000787">
    <property type="entry name" value="Peptidase_M29"/>
</dbReference>
<dbReference type="SUPFAM" id="SSF144052">
    <property type="entry name" value="Thermophilic metalloprotease-like"/>
    <property type="match status" value="1"/>
</dbReference>
<dbReference type="GO" id="GO:0008237">
    <property type="term" value="F:metallopeptidase activity"/>
    <property type="evidence" value="ECO:0007669"/>
    <property type="project" value="UniProtKB-KW"/>
</dbReference>
<proteinExistence type="inferred from homology"/>
<dbReference type="GO" id="GO:0046872">
    <property type="term" value="F:metal ion binding"/>
    <property type="evidence" value="ECO:0007669"/>
    <property type="project" value="UniProtKB-KW"/>
</dbReference>
<dbReference type="Proteomes" id="UP000034316">
    <property type="component" value="Unassembled WGS sequence"/>
</dbReference>
<evidence type="ECO:0000256" key="4">
    <source>
        <dbReference type="ARBA" id="ARBA00008236"/>
    </source>
</evidence>
<dbReference type="AlphaFoldDB" id="A0A0G0G9L8"/>
<evidence type="ECO:0000256" key="9">
    <source>
        <dbReference type="ARBA" id="ARBA00023049"/>
    </source>
</evidence>
<comment type="caution">
    <text evidence="10">The sequence shown here is derived from an EMBL/GenBank/DDBJ whole genome shotgun (WGS) entry which is preliminary data.</text>
</comment>
<keyword evidence="7" id="KW-0479">Metal-binding</keyword>
<keyword evidence="6" id="KW-0645">Protease</keyword>
<dbReference type="PATRIC" id="fig|1618333.3.peg.443"/>
<evidence type="ECO:0000256" key="6">
    <source>
        <dbReference type="ARBA" id="ARBA00022670"/>
    </source>
</evidence>
<dbReference type="Pfam" id="PF02073">
    <property type="entry name" value="Peptidase_M29"/>
    <property type="match status" value="1"/>
</dbReference>
<dbReference type="Gene3D" id="3.40.1830.10">
    <property type="entry name" value="Thermophilic metalloprotease (M29)"/>
    <property type="match status" value="1"/>
</dbReference>
<accession>A0A0G0G9L8</accession>
<evidence type="ECO:0000256" key="2">
    <source>
        <dbReference type="ARBA" id="ARBA00001946"/>
    </source>
</evidence>
<dbReference type="InterPro" id="IPR035097">
    <property type="entry name" value="M29_N-terminal"/>
</dbReference>
<dbReference type="GO" id="GO:0006508">
    <property type="term" value="P:proteolysis"/>
    <property type="evidence" value="ECO:0007669"/>
    <property type="project" value="UniProtKB-KW"/>
</dbReference>
<evidence type="ECO:0000313" key="10">
    <source>
        <dbReference type="EMBL" id="KKP88412.1"/>
    </source>
</evidence>
<gene>
    <name evidence="10" type="ORF">UR93_C0014G0004</name>
</gene>
<keyword evidence="9" id="KW-0482">Metalloprotease</keyword>
<reference evidence="10 11" key="1">
    <citation type="journal article" date="2015" name="Nature">
        <title>rRNA introns, odd ribosomes, and small enigmatic genomes across a large radiation of phyla.</title>
        <authorList>
            <person name="Brown C.T."/>
            <person name="Hug L.A."/>
            <person name="Thomas B.C."/>
            <person name="Sharon I."/>
            <person name="Castelle C.J."/>
            <person name="Singh A."/>
            <person name="Wilkins M.J."/>
            <person name="Williams K.H."/>
            <person name="Banfield J.F."/>
        </authorList>
    </citation>
    <scope>NUCLEOTIDE SEQUENCE [LARGE SCALE GENOMIC DNA]</scope>
</reference>
<evidence type="ECO:0000256" key="3">
    <source>
        <dbReference type="ARBA" id="ARBA00001947"/>
    </source>
</evidence>
<name>A0A0G0G9L8_9BACT</name>
<evidence type="ECO:0000256" key="1">
    <source>
        <dbReference type="ARBA" id="ARBA00001941"/>
    </source>
</evidence>
<dbReference type="GO" id="GO:0004177">
    <property type="term" value="F:aminopeptidase activity"/>
    <property type="evidence" value="ECO:0007669"/>
    <property type="project" value="UniProtKB-KW"/>
</dbReference>
<comment type="similarity">
    <text evidence="4">Belongs to the peptidase M29 family.</text>
</comment>
<dbReference type="STRING" id="1618333.UR93_C0014G0004"/>
<comment type="cofactor">
    <cofactor evidence="2">
        <name>Mg(2+)</name>
        <dbReference type="ChEBI" id="CHEBI:18420"/>
    </cofactor>
</comment>
<organism evidence="10 11">
    <name type="scientific">Berkelbacteria bacterium GW2011_GWA2_35_9</name>
    <dbReference type="NCBI Taxonomy" id="1618333"/>
    <lineage>
        <taxon>Bacteria</taxon>
        <taxon>Candidatus Berkelbacteria</taxon>
    </lineage>
</organism>
<keyword evidence="5 10" id="KW-0031">Aminopeptidase</keyword>
<keyword evidence="8" id="KW-0378">Hydrolase</keyword>
<evidence type="ECO:0000313" key="11">
    <source>
        <dbReference type="Proteomes" id="UP000034316"/>
    </source>
</evidence>
<evidence type="ECO:0000256" key="7">
    <source>
        <dbReference type="ARBA" id="ARBA00022723"/>
    </source>
</evidence>
<comment type="cofactor">
    <cofactor evidence="1">
        <name>Co(2+)</name>
        <dbReference type="ChEBI" id="CHEBI:48828"/>
    </cofactor>
</comment>
<comment type="cofactor">
    <cofactor evidence="3">
        <name>Zn(2+)</name>
        <dbReference type="ChEBI" id="CHEBI:29105"/>
    </cofactor>
</comment>
<evidence type="ECO:0000256" key="5">
    <source>
        <dbReference type="ARBA" id="ARBA00022438"/>
    </source>
</evidence>
<protein>
    <submittedName>
        <fullName evidence="10">Aminopeptidase protein</fullName>
    </submittedName>
</protein>
<dbReference type="PANTHER" id="PTHR34448">
    <property type="entry name" value="AMINOPEPTIDASE"/>
    <property type="match status" value="1"/>
</dbReference>
<dbReference type="InterPro" id="IPR052170">
    <property type="entry name" value="M29_Exopeptidase"/>
</dbReference>